<comment type="domain">
    <text evidence="10">The linker, or PAN3 interaction domain (PID), between the WD40 repeats and the pseudo-UCH domain mediates interaction with PAN3.</text>
</comment>
<dbReference type="InterPro" id="IPR036322">
    <property type="entry name" value="WD40_repeat_dom_sf"/>
</dbReference>
<feature type="region of interest" description="Disordered" evidence="11">
    <location>
        <begin position="1338"/>
        <end position="1368"/>
    </location>
</feature>
<evidence type="ECO:0000256" key="3">
    <source>
        <dbReference type="ARBA" id="ARBA00022574"/>
    </source>
</evidence>
<comment type="subcellular location">
    <subcellularLocation>
        <location evidence="1 10">Cytoplasm</location>
    </subcellularLocation>
</comment>
<comment type="function">
    <text evidence="10">Catalytic subunit of the poly(A)-nuclease (PAN) deadenylation complex, one of two cytoplasmic mRNA deadenylases involved in mRNA turnover. PAN specifically shortens poly(A) tails of RNA and the activity is stimulated by poly(A)-binding protein PAB1. PAN deadenylation is followed by rapid degradation of the shortened mRNA tails by the CCR4-NOT complex. Deadenylated mRNAs are then degraded by two alternative mechanisms, namely exosome-mediated 3'-5' exonucleolytic degradation, or deadenlyation-dependent mRNA decaping and subsequent 5'-3' exonucleolytic degradation by XRN1. May also be involved in post-transcriptional maturation of mRNA poly(A) tails.</text>
</comment>
<feature type="region of interest" description="Disordered" evidence="11">
    <location>
        <begin position="1416"/>
        <end position="1453"/>
    </location>
</feature>
<dbReference type="FunFam" id="3.30.420.10:FF:000028">
    <property type="entry name" value="PAN2-PAN3 deadenylation complex catalytic subunit PAN2"/>
    <property type="match status" value="1"/>
</dbReference>
<dbReference type="FunFam" id="3.90.70.10:FF:000162">
    <property type="entry name" value="PAN2-PAN3 deadenylation complex catalytic subunit PAN2"/>
    <property type="match status" value="1"/>
</dbReference>
<accession>A0A0L6UI84</accession>
<feature type="compositionally biased region" description="Polar residues" evidence="11">
    <location>
        <begin position="1590"/>
        <end position="1603"/>
    </location>
</feature>
<evidence type="ECO:0000313" key="13">
    <source>
        <dbReference type="EMBL" id="KNZ47967.1"/>
    </source>
</evidence>
<evidence type="ECO:0000256" key="11">
    <source>
        <dbReference type="SAM" id="MobiDB-lite"/>
    </source>
</evidence>
<dbReference type="InterPro" id="IPR048841">
    <property type="entry name" value="PAN2_N"/>
</dbReference>
<feature type="region of interest" description="Disordered" evidence="11">
    <location>
        <begin position="1465"/>
        <end position="1492"/>
    </location>
</feature>
<proteinExistence type="inferred from homology"/>
<keyword evidence="4 10" id="KW-0507">mRNA processing</keyword>
<dbReference type="InterPro" id="IPR036397">
    <property type="entry name" value="RNaseH_sf"/>
</dbReference>
<evidence type="ECO:0000313" key="14">
    <source>
        <dbReference type="Proteomes" id="UP000037035"/>
    </source>
</evidence>
<evidence type="ECO:0000256" key="6">
    <source>
        <dbReference type="ARBA" id="ARBA00022723"/>
    </source>
</evidence>
<dbReference type="InterPro" id="IPR028881">
    <property type="entry name" value="PAN2_UCH_dom"/>
</dbReference>
<evidence type="ECO:0000256" key="7">
    <source>
        <dbReference type="ARBA" id="ARBA00022737"/>
    </source>
</evidence>
<evidence type="ECO:0000256" key="1">
    <source>
        <dbReference type="ARBA" id="ARBA00004496"/>
    </source>
</evidence>
<feature type="region of interest" description="Disordered" evidence="11">
    <location>
        <begin position="1505"/>
        <end position="1608"/>
    </location>
</feature>
<dbReference type="GO" id="GO:0000289">
    <property type="term" value="P:nuclear-transcribed mRNA poly(A) tail shortening"/>
    <property type="evidence" value="ECO:0007669"/>
    <property type="project" value="UniProtKB-UniRule"/>
</dbReference>
<comment type="catalytic activity">
    <reaction evidence="10">
        <text>Exonucleolytic cleavage of poly(A) to 5'-AMP.</text>
        <dbReference type="EC" id="3.1.13.4"/>
    </reaction>
</comment>
<feature type="compositionally biased region" description="Low complexity" evidence="11">
    <location>
        <begin position="1579"/>
        <end position="1589"/>
    </location>
</feature>
<dbReference type="SUPFAM" id="SSF54001">
    <property type="entry name" value="Cysteine proteinases"/>
    <property type="match status" value="1"/>
</dbReference>
<comment type="activity regulation">
    <text evidence="10">Positively regulated by the regulatory subunit PAN3.</text>
</comment>
<feature type="binding site" evidence="10">
    <location>
        <position position="1084"/>
    </location>
    <ligand>
        <name>a divalent metal cation</name>
        <dbReference type="ChEBI" id="CHEBI:60240"/>
        <note>catalytic</note>
    </ligand>
</feature>
<comment type="cofactor">
    <cofactor evidence="10">
        <name>a divalent metal cation</name>
        <dbReference type="ChEBI" id="CHEBI:60240"/>
    </cofactor>
    <text evidence="10">Binds 2 metal cations per subunit in the catalytic exonuclease domain.</text>
</comment>
<dbReference type="HAMAP" id="MF_03182">
    <property type="entry name" value="PAN2"/>
    <property type="match status" value="1"/>
</dbReference>
<dbReference type="GO" id="GO:0031251">
    <property type="term" value="C:PAN complex"/>
    <property type="evidence" value="ECO:0007669"/>
    <property type="project" value="UniProtKB-UniRule"/>
</dbReference>
<comment type="similarity">
    <text evidence="10">Belongs to the peptidase C19 family. PAN2 subfamily.</text>
</comment>
<keyword evidence="6 10" id="KW-0479">Metal-binding</keyword>
<dbReference type="Pfam" id="PF20770">
    <property type="entry name" value="PAN2_N"/>
    <property type="match status" value="1"/>
</dbReference>
<dbReference type="GO" id="GO:0000932">
    <property type="term" value="C:P-body"/>
    <property type="evidence" value="ECO:0007669"/>
    <property type="project" value="TreeGrafter"/>
</dbReference>
<dbReference type="OrthoDB" id="16516at2759"/>
<feature type="compositionally biased region" description="Low complexity" evidence="11">
    <location>
        <begin position="1529"/>
        <end position="1538"/>
    </location>
</feature>
<feature type="compositionally biased region" description="Low complexity" evidence="11">
    <location>
        <begin position="1475"/>
        <end position="1485"/>
    </location>
</feature>
<dbReference type="InterPro" id="IPR013520">
    <property type="entry name" value="Ribonucl_H"/>
</dbReference>
<keyword evidence="5 10" id="KW-0540">Nuclease</keyword>
<dbReference type="Proteomes" id="UP000037035">
    <property type="component" value="Unassembled WGS sequence"/>
</dbReference>
<feature type="domain" description="USP" evidence="12">
    <location>
        <begin position="573"/>
        <end position="1012"/>
    </location>
</feature>
<evidence type="ECO:0000256" key="9">
    <source>
        <dbReference type="ARBA" id="ARBA00022839"/>
    </source>
</evidence>
<dbReference type="Gene3D" id="2.130.10.10">
    <property type="entry name" value="YVTN repeat-like/Quinoprotein amine dehydrogenase"/>
    <property type="match status" value="1"/>
</dbReference>
<dbReference type="GO" id="GO:0004535">
    <property type="term" value="F:poly(A)-specific ribonuclease activity"/>
    <property type="evidence" value="ECO:0007669"/>
    <property type="project" value="UniProtKB-UniRule"/>
</dbReference>
<dbReference type="SMART" id="SM00479">
    <property type="entry name" value="EXOIII"/>
    <property type="match status" value="1"/>
</dbReference>
<keyword evidence="3" id="KW-0853">WD repeat</keyword>
<dbReference type="PROSITE" id="PS50235">
    <property type="entry name" value="USP_3"/>
    <property type="match status" value="1"/>
</dbReference>
<keyword evidence="7" id="KW-0677">Repeat</keyword>
<feature type="binding site" evidence="10">
    <location>
        <position position="1086"/>
    </location>
    <ligand>
        <name>a divalent metal cation</name>
        <dbReference type="ChEBI" id="CHEBI:60240"/>
        <note>catalytic</note>
    </ligand>
</feature>
<dbReference type="Pfam" id="PF13423">
    <property type="entry name" value="UCH_1"/>
    <property type="match status" value="1"/>
</dbReference>
<dbReference type="CDD" id="cd06143">
    <property type="entry name" value="PAN2_exo"/>
    <property type="match status" value="1"/>
</dbReference>
<dbReference type="InterPro" id="IPR015943">
    <property type="entry name" value="WD40/YVTN_repeat-like_dom_sf"/>
</dbReference>
<feature type="binding site" evidence="10">
    <location>
        <position position="1262"/>
    </location>
    <ligand>
        <name>a divalent metal cation</name>
        <dbReference type="ChEBI" id="CHEBI:60240"/>
        <note>catalytic</note>
    </ligand>
</feature>
<sequence length="1753" mass="194164">MPSSAPWKAYCSTFLGEISSLSFDPYTELLWTANPNGTVASHFLPTSTLPSDQDRRISRYTSFKSHTYRSQSTELLIAERGVLNLADKSLKFTNRRGIPHWFISTAFQDACSMAFTAPKSAELVIGGANPELVLLNASTGALVRRIDISQPSVSSSNTAQPSITFSPTTHLRRSQSLICCGTRSGTVTLRDPVTLKEEHSMMAHYAGLEQMETEGNYLVTCGYSLKQGHPVRDPLVKVFDVRALRPLPPVTFSSSPAHVRFHPRMSSTLFITSSTGQLQIVDLAHPIPSSAFYQLDVGTFITDMCISSSGDGLAYAEADGIVHLWTTAVGEMDLGDDGVPSNAKPIKWSRGNMSIVLPDPVEEPAPIQWTDETPLSSIGMPYYSTELFSVLPTESYITPYSPLYQRKALPDGDISLSLQRASHHQSSNTTHEVFDGGGQKFEVQYIPNPKKTKRYQATLPTHPVISSSGRSATARVGSPSHNQLIPNSKRKLSIPLFRSEKEKEKAKILSRGQAHMEASLVGNNSEKEDEIEFNLSLSDFHDMPKWYRQVEIKYSKFGIEDFDFGFYNNTQYSGLETHIVNSYTNSLLQVLYHTLPVRKVAESHVALSCTTPNCMLCELGFLFKMLDDAQGVNCQTSNFSRAFSINQRAIALELMDHQHQEFCLHQSQIMPRLGDQTTNPQKVPISSKSYSSLIQLCHHFLLDQIAEDASKISADYQIESLRSHPINTQIKTTNSTTSVATVSNHLTPSPIADIYTTRWQTNQTCPSCHHQTSRTSFTKVIEMIYPRKALSNEPKPSTDFCSILKNSMIRDTTAKSLCANCNQYTHQRWRRHPDDEGLGNRALPSVLAINAGVTNSEQFEIWLDERAKSASVAKPGGTTEDDSPNINHHFLQPEIGISIEPQHHQDGVTPSSRILIGDNRPIEVPDNAVLYELRGLIVQIQADDETPHLVSLIKVSPKPADQPRDKSFPETSISGKAWYLFNDFLVKKISQEEALSFPACWKVPCVLYYVRKDYEEVLDFGILPSNTVDKSILLNEMNLSKYFLTLSSIMLAECFDECRDVNKIRHEVLTEDELPKKGDLVAIDAEFVSLQQVSFSHTPTRERTMSKEEVDYKSDGTRLVRRPSQMTLARVSVLRGEGSKTGVPFIDDHIQTFEPIADYLTEFSGIRPGDLDLNASPHTLVPLKVAYKKLRLLVDLGCIFIGHGLSKDFRIINIHVPPSQIIDTVDLYHIASRQRKLSLRLLSYLILRHDIQNAGTHDSIEDARTALQLYDIYRQLNNEGVWKEELESVYRKGKEMVRVLSSTNFFCLFVCSGKKNKLTSRCCRHVRYEKGWKVPADKMRSPLPAPAVPPPAPSSTPSAAPKPSVTTVSTLSARNTAVQVPRFTPSTLSAASATYFPASSNAPNSRLLQPVANRQPLAASTSTPGEQNSSLAEHTTPSFYRSIPQTSPAKASLPAATFSHNQLGAINQNGPALHNNNNNNNNNNNSGSNTRTVTTTPVFQRYTTAPPPVFEPKKKALGFNPKAPSFVHSSSASSPSSSGGNHGALMSPNSGSAPSPYGNHGPEKKGHGALAYHHHHVSLSHSSLGSASHPGTSSFDQRQSPGSSMDFYPNNPLLNHPIRPNSNPNELYSFHLPHHHPHHPHPHHAHHAHQPPLAPPSHIFPAAPAPPPSVAPPPHTSTASSVYHSHHHNPHPHPHHPHQSVNNELNYHRPPHIFHQDHHFPIRDPSSSTSSSSTDTRNPSSTLPIPTPPFFRS</sequence>
<dbReference type="PANTHER" id="PTHR15728">
    <property type="entry name" value="DEADENYLATION COMPLEX CATALYTIC SUBUNIT PAN2"/>
    <property type="match status" value="1"/>
</dbReference>
<keyword evidence="14" id="KW-1185">Reference proteome</keyword>
<dbReference type="EMBL" id="LAVV01011275">
    <property type="protein sequence ID" value="KNZ47967.1"/>
    <property type="molecule type" value="Genomic_DNA"/>
</dbReference>
<reference evidence="13 14" key="1">
    <citation type="submission" date="2015-08" db="EMBL/GenBank/DDBJ databases">
        <title>Next Generation Sequencing and Analysis of the Genome of Puccinia sorghi L Schw, the Causal Agent of Maize Common Rust.</title>
        <authorList>
            <person name="Rochi L."/>
            <person name="Burguener G."/>
            <person name="Darino M."/>
            <person name="Turjanski A."/>
            <person name="Kreff E."/>
            <person name="Dieguez M.J."/>
            <person name="Sacco F."/>
        </authorList>
    </citation>
    <scope>NUCLEOTIDE SEQUENCE [LARGE SCALE GENOMIC DNA]</scope>
    <source>
        <strain evidence="13 14">RO10H11247</strain>
    </source>
</reference>
<comment type="domain">
    <text evidence="10">Contains a pseudo-UCH domain. This ubiquitin C-terminal hydrolase (UCH)-like or ubiquitin specific protease (USP)-like domain is predicted to be catalytically inactive because it lacks the active site catalytic triad characteristic of thiol proteases, with residues at the equivalent structural positions that are incompatible with catalysis, and it cannot bind ubiquitin. It functions as a structural scaffold for intra- and intermolecular interactions in the complex.</text>
</comment>
<feature type="compositionally biased region" description="Pro residues" evidence="11">
    <location>
        <begin position="1343"/>
        <end position="1354"/>
    </location>
</feature>
<feature type="region of interest" description="Disordered" evidence="11">
    <location>
        <begin position="1631"/>
        <end position="1753"/>
    </location>
</feature>
<keyword evidence="8 10" id="KW-0378">Hydrolase</keyword>
<evidence type="ECO:0000256" key="10">
    <source>
        <dbReference type="HAMAP-Rule" id="MF_03182"/>
    </source>
</evidence>
<feature type="compositionally biased region" description="Pro residues" evidence="11">
    <location>
        <begin position="1663"/>
        <end position="1675"/>
    </location>
</feature>
<dbReference type="GO" id="GO:0003676">
    <property type="term" value="F:nucleic acid binding"/>
    <property type="evidence" value="ECO:0007669"/>
    <property type="project" value="InterPro"/>
</dbReference>
<evidence type="ECO:0000256" key="4">
    <source>
        <dbReference type="ARBA" id="ARBA00022664"/>
    </source>
</evidence>
<name>A0A0L6UI84_9BASI</name>
<feature type="compositionally biased region" description="Basic residues" evidence="11">
    <location>
        <begin position="1684"/>
        <end position="1698"/>
    </location>
</feature>
<comment type="subunit">
    <text evidence="10">Forms a heterotrimer with an asymmetric homodimer of the regulatory subunit PAN3 to form the poly(A)-nuclease (PAN) deadenylation complex.</text>
</comment>
<dbReference type="PANTHER" id="PTHR15728:SF0">
    <property type="entry name" value="PAN2-PAN3 DEADENYLATION COMPLEX CATALYTIC SUBUNIT PAN2"/>
    <property type="match status" value="1"/>
</dbReference>
<evidence type="ECO:0000259" key="12">
    <source>
        <dbReference type="PROSITE" id="PS50235"/>
    </source>
</evidence>
<evidence type="ECO:0000256" key="2">
    <source>
        <dbReference type="ARBA" id="ARBA00022490"/>
    </source>
</evidence>
<evidence type="ECO:0000256" key="8">
    <source>
        <dbReference type="ARBA" id="ARBA00022801"/>
    </source>
</evidence>
<dbReference type="GO" id="GO:0046872">
    <property type="term" value="F:metal ion binding"/>
    <property type="evidence" value="ECO:0007669"/>
    <property type="project" value="UniProtKB-KW"/>
</dbReference>
<dbReference type="SUPFAM" id="SSF50978">
    <property type="entry name" value="WD40 repeat-like"/>
    <property type="match status" value="1"/>
</dbReference>
<evidence type="ECO:0000256" key="5">
    <source>
        <dbReference type="ARBA" id="ARBA00022722"/>
    </source>
</evidence>
<protein>
    <recommendedName>
        <fullName evidence="10">PAN2-PAN3 deadenylation complex catalytic subunit PAN2</fullName>
        <ecNumber evidence="10">3.1.13.4</ecNumber>
    </recommendedName>
    <alternativeName>
        <fullName evidence="10">PAB1P-dependent poly(A)-specific ribonuclease</fullName>
    </alternativeName>
    <alternativeName>
        <fullName evidence="10">Poly(A)-nuclease deadenylation complex subunit 2</fullName>
        <shortName evidence="10">PAN deadenylation complex subunit 2</shortName>
    </alternativeName>
</protein>
<organism evidence="13 14">
    <name type="scientific">Puccinia sorghi</name>
    <dbReference type="NCBI Taxonomy" id="27349"/>
    <lineage>
        <taxon>Eukaryota</taxon>
        <taxon>Fungi</taxon>
        <taxon>Dikarya</taxon>
        <taxon>Basidiomycota</taxon>
        <taxon>Pucciniomycotina</taxon>
        <taxon>Pucciniomycetes</taxon>
        <taxon>Pucciniales</taxon>
        <taxon>Pucciniaceae</taxon>
        <taxon>Puccinia</taxon>
    </lineage>
</organism>
<dbReference type="InterPro" id="IPR050785">
    <property type="entry name" value="PAN2-PAN3_catalytic_subunit"/>
</dbReference>
<dbReference type="InterPro" id="IPR012337">
    <property type="entry name" value="RNaseH-like_sf"/>
</dbReference>
<feature type="compositionally biased region" description="Basic residues" evidence="11">
    <location>
        <begin position="1632"/>
        <end position="1649"/>
    </location>
</feature>
<dbReference type="VEuPathDB" id="FungiDB:VP01_5g4"/>
<feature type="compositionally biased region" description="Low complexity" evidence="11">
    <location>
        <begin position="1355"/>
        <end position="1364"/>
    </location>
</feature>
<dbReference type="Pfam" id="PF00929">
    <property type="entry name" value="RNase_T"/>
    <property type="match status" value="1"/>
</dbReference>
<dbReference type="Gene3D" id="3.30.420.10">
    <property type="entry name" value="Ribonuclease H-like superfamily/Ribonuclease H"/>
    <property type="match status" value="1"/>
</dbReference>
<feature type="binding site" evidence="10">
    <location>
        <position position="1208"/>
    </location>
    <ligand>
        <name>a divalent metal cation</name>
        <dbReference type="ChEBI" id="CHEBI:60240"/>
        <note>catalytic</note>
    </ligand>
</feature>
<dbReference type="GO" id="GO:0006397">
    <property type="term" value="P:mRNA processing"/>
    <property type="evidence" value="ECO:0007669"/>
    <property type="project" value="UniProtKB-KW"/>
</dbReference>
<dbReference type="InterPro" id="IPR038765">
    <property type="entry name" value="Papain-like_cys_pep_sf"/>
</dbReference>
<feature type="compositionally biased region" description="Low complexity" evidence="11">
    <location>
        <begin position="1723"/>
        <end position="1742"/>
    </location>
</feature>
<gene>
    <name evidence="10" type="primary">PAN2</name>
    <name evidence="13" type="ORF">VP01_5g4</name>
</gene>
<keyword evidence="2 10" id="KW-0963">Cytoplasm</keyword>
<comment type="caution">
    <text evidence="10">Lacks conserved residue(s) required for the propagation of feature annotation.</text>
</comment>
<dbReference type="STRING" id="27349.A0A0L6UI84"/>
<dbReference type="InterPro" id="IPR030843">
    <property type="entry name" value="PAN2"/>
</dbReference>
<dbReference type="EC" id="3.1.13.4" evidence="10"/>
<dbReference type="InterPro" id="IPR028889">
    <property type="entry name" value="USP"/>
</dbReference>
<feature type="compositionally biased region" description="Polar residues" evidence="11">
    <location>
        <begin position="1418"/>
        <end position="1449"/>
    </location>
</feature>
<comment type="caution">
    <text evidence="13">The sequence shown here is derived from an EMBL/GenBank/DDBJ whole genome shotgun (WGS) entry which is preliminary data.</text>
</comment>
<dbReference type="Gene3D" id="3.90.70.10">
    <property type="entry name" value="Cysteine proteinases"/>
    <property type="match status" value="1"/>
</dbReference>
<feature type="region of interest" description="Disordered" evidence="11">
    <location>
        <begin position="462"/>
        <end position="485"/>
    </location>
</feature>
<keyword evidence="9 10" id="KW-0269">Exonuclease</keyword>
<dbReference type="SUPFAM" id="SSF53098">
    <property type="entry name" value="Ribonuclease H-like"/>
    <property type="match status" value="1"/>
</dbReference>